<evidence type="ECO:0000256" key="1">
    <source>
        <dbReference type="SAM" id="MobiDB-lite"/>
    </source>
</evidence>
<evidence type="ECO:0000313" key="3">
    <source>
        <dbReference type="Proteomes" id="UP001159363"/>
    </source>
</evidence>
<name>A0ABQ9HDF7_9NEOP</name>
<gene>
    <name evidence="2" type="ORF">PR048_014145</name>
</gene>
<protein>
    <submittedName>
        <fullName evidence="2">Uncharacterized protein</fullName>
    </submittedName>
</protein>
<organism evidence="2 3">
    <name type="scientific">Dryococelus australis</name>
    <dbReference type="NCBI Taxonomy" id="614101"/>
    <lineage>
        <taxon>Eukaryota</taxon>
        <taxon>Metazoa</taxon>
        <taxon>Ecdysozoa</taxon>
        <taxon>Arthropoda</taxon>
        <taxon>Hexapoda</taxon>
        <taxon>Insecta</taxon>
        <taxon>Pterygota</taxon>
        <taxon>Neoptera</taxon>
        <taxon>Polyneoptera</taxon>
        <taxon>Phasmatodea</taxon>
        <taxon>Verophasmatodea</taxon>
        <taxon>Anareolatae</taxon>
        <taxon>Phasmatidae</taxon>
        <taxon>Eurycanthinae</taxon>
        <taxon>Dryococelus</taxon>
    </lineage>
</organism>
<evidence type="ECO:0000313" key="2">
    <source>
        <dbReference type="EMBL" id="KAJ8882343.1"/>
    </source>
</evidence>
<keyword evidence="3" id="KW-1185">Reference proteome</keyword>
<reference evidence="2 3" key="1">
    <citation type="submission" date="2023-02" db="EMBL/GenBank/DDBJ databases">
        <title>LHISI_Scaffold_Assembly.</title>
        <authorList>
            <person name="Stuart O.P."/>
            <person name="Cleave R."/>
            <person name="Magrath M.J.L."/>
            <person name="Mikheyev A.S."/>
        </authorList>
    </citation>
    <scope>NUCLEOTIDE SEQUENCE [LARGE SCALE GENOMIC DNA]</scope>
    <source>
        <strain evidence="2">Daus_M_001</strain>
        <tissue evidence="2">Leg muscle</tissue>
    </source>
</reference>
<feature type="region of interest" description="Disordered" evidence="1">
    <location>
        <begin position="514"/>
        <end position="535"/>
    </location>
</feature>
<accession>A0ABQ9HDF7</accession>
<dbReference type="EMBL" id="JARBHB010000005">
    <property type="protein sequence ID" value="KAJ8882343.1"/>
    <property type="molecule type" value="Genomic_DNA"/>
</dbReference>
<dbReference type="Proteomes" id="UP001159363">
    <property type="component" value="Chromosome 4"/>
</dbReference>
<sequence length="535" mass="58318">MDDAAGWHVFLGIPHFPHPCIPALIHSDLISPSSAIKTMLLRAAQISQLNFAPAANGSKIRRRVGSRTWRATPDVALPRITVSFQLSATRTSVAVRHHSRPLPLAIEILVRREVSQDGGGEDGAGLECNDKEIGSSPRKPTGNRTRSYDHPIFAKRTPVKFYFNTLNVISTFAIGLFHLLHVSGASPRIRDIQYRACSPPTKAIRVEFNPRPGHSGFSRVGIVPPLVGGFSRGSPVSPARSFRRCSILTSITLIGSQDHDSSPTAAVKSIRPSFIVQGRRHGSAVATRITMEGGGGHAITKYKGRGKRASDMPSFFSLQPHPYANAEGSYPSHVADGDPQRGSRECRLAVTSRAQGPTIDSCGRLAASDARCPPLRSRLLRYAVTLESVTAVHSCLRAPPRGSAVYRGETLQGIRTWAQVACAPNLPHFGYFRGVSCTFSKTVVWAEVICAPKLRGEILYVLKEICVQHKRMCHIAEGRGGEGVTPGSIWLRMEAPCFLGLQVKPGQRFQRRKTKVRFPTAERAEETSGVGVNQR</sequence>
<feature type="region of interest" description="Disordered" evidence="1">
    <location>
        <begin position="116"/>
        <end position="149"/>
    </location>
</feature>
<proteinExistence type="predicted"/>
<comment type="caution">
    <text evidence="2">The sequence shown here is derived from an EMBL/GenBank/DDBJ whole genome shotgun (WGS) entry which is preliminary data.</text>
</comment>